<keyword evidence="9" id="KW-1185">Reference proteome</keyword>
<evidence type="ECO:0000256" key="5">
    <source>
        <dbReference type="ARBA" id="ARBA00022679"/>
    </source>
</evidence>
<keyword evidence="7" id="KW-0819">tRNA processing</keyword>
<keyword evidence="4 8" id="KW-0489">Methyltransferase</keyword>
<accession>A0A5C8ZXN0</accession>
<sequence length="220" mass="25145">MQANSRPVSSSQLWTHPKLPALVHRHLAQPWRKPVADFNRAAFAELEAALQSRSRPLLLDSFCGTGQSTATLAQQYPQHLVVGIDKSAQRLQRHVAGGGGNYLLLRAECEAIWQLLLERRWRPERHYLLYPNPWPKPGHLQRRIHGHASFPLLLQLGGRVELRSNWQVYVEEFGLAMHLAGRRGQVERIPGEPPPLTLFEDKYRKSGHALWRYQGRAQGV</sequence>
<dbReference type="InterPro" id="IPR029063">
    <property type="entry name" value="SAM-dependent_MTases_sf"/>
</dbReference>
<name>A0A5C8ZXN0_9GAMM</name>
<comment type="caution">
    <text evidence="8">The sequence shown here is derived from an EMBL/GenBank/DDBJ whole genome shotgun (WGS) entry which is preliminary data.</text>
</comment>
<evidence type="ECO:0000256" key="2">
    <source>
        <dbReference type="ARBA" id="ARBA00003015"/>
    </source>
</evidence>
<dbReference type="SUPFAM" id="SSF53335">
    <property type="entry name" value="S-adenosyl-L-methionine-dependent methyltransferases"/>
    <property type="match status" value="1"/>
</dbReference>
<proteinExistence type="predicted"/>
<gene>
    <name evidence="8" type="ORF">FVW59_07305</name>
</gene>
<dbReference type="AlphaFoldDB" id="A0A5C8ZXN0"/>
<evidence type="ECO:0000256" key="3">
    <source>
        <dbReference type="ARBA" id="ARBA00011977"/>
    </source>
</evidence>
<evidence type="ECO:0000313" key="8">
    <source>
        <dbReference type="EMBL" id="TXS92227.1"/>
    </source>
</evidence>
<dbReference type="EC" id="2.1.1.33" evidence="3"/>
<evidence type="ECO:0000256" key="7">
    <source>
        <dbReference type="ARBA" id="ARBA00022694"/>
    </source>
</evidence>
<dbReference type="PROSITE" id="PS51625">
    <property type="entry name" value="SAM_MT_TRMB"/>
    <property type="match status" value="1"/>
</dbReference>
<keyword evidence="6" id="KW-0949">S-adenosyl-L-methionine</keyword>
<evidence type="ECO:0000256" key="4">
    <source>
        <dbReference type="ARBA" id="ARBA00022603"/>
    </source>
</evidence>
<dbReference type="Gene3D" id="3.40.50.150">
    <property type="entry name" value="Vaccinia Virus protein VP39"/>
    <property type="match status" value="1"/>
</dbReference>
<protein>
    <recommendedName>
        <fullName evidence="3">tRNA (guanine(46)-N(7))-methyltransferase</fullName>
        <ecNumber evidence="3">2.1.1.33</ecNumber>
    </recommendedName>
</protein>
<dbReference type="GO" id="GO:0008176">
    <property type="term" value="F:tRNA (guanine(46)-N7)-methyltransferase activity"/>
    <property type="evidence" value="ECO:0007669"/>
    <property type="project" value="UniProtKB-EC"/>
</dbReference>
<evidence type="ECO:0000313" key="9">
    <source>
        <dbReference type="Proteomes" id="UP000321933"/>
    </source>
</evidence>
<comment type="function">
    <text evidence="2">Catalyzes the formation of N(7)-methylguanine at position 46 (m7G46) in tRNA.</text>
</comment>
<evidence type="ECO:0000256" key="6">
    <source>
        <dbReference type="ARBA" id="ARBA00022691"/>
    </source>
</evidence>
<keyword evidence="5 8" id="KW-0808">Transferase</keyword>
<dbReference type="EMBL" id="VRYZ01000003">
    <property type="protein sequence ID" value="TXS92227.1"/>
    <property type="molecule type" value="Genomic_DNA"/>
</dbReference>
<comment type="catalytic activity">
    <reaction evidence="1">
        <text>guanosine(46) in tRNA + S-adenosyl-L-methionine = N(7)-methylguanosine(46) in tRNA + S-adenosyl-L-homocysteine</text>
        <dbReference type="Rhea" id="RHEA:42708"/>
        <dbReference type="Rhea" id="RHEA-COMP:10188"/>
        <dbReference type="Rhea" id="RHEA-COMP:10189"/>
        <dbReference type="ChEBI" id="CHEBI:57856"/>
        <dbReference type="ChEBI" id="CHEBI:59789"/>
        <dbReference type="ChEBI" id="CHEBI:74269"/>
        <dbReference type="ChEBI" id="CHEBI:74480"/>
        <dbReference type="EC" id="2.1.1.33"/>
    </reaction>
</comment>
<dbReference type="Proteomes" id="UP000321933">
    <property type="component" value="Unassembled WGS sequence"/>
</dbReference>
<dbReference type="OrthoDB" id="9809889at2"/>
<dbReference type="RefSeq" id="WP_148063604.1">
    <property type="nucleotide sequence ID" value="NZ_VRYZ01000003.1"/>
</dbReference>
<reference evidence="8 9" key="1">
    <citation type="submission" date="2019-08" db="EMBL/GenBank/DDBJ databases">
        <title>Parahaliea maris sp. nov., isolated from the surface seawater.</title>
        <authorList>
            <person name="Liu Y."/>
        </authorList>
    </citation>
    <scope>NUCLEOTIDE SEQUENCE [LARGE SCALE GENOMIC DNA]</scope>
    <source>
        <strain evidence="8 9">S2-26</strain>
    </source>
</reference>
<dbReference type="InterPro" id="IPR003358">
    <property type="entry name" value="tRNA_(Gua-N-7)_MeTrfase_Trmb"/>
</dbReference>
<organism evidence="8 9">
    <name type="scientific">Parahaliea aestuarii</name>
    <dbReference type="NCBI Taxonomy" id="1852021"/>
    <lineage>
        <taxon>Bacteria</taxon>
        <taxon>Pseudomonadati</taxon>
        <taxon>Pseudomonadota</taxon>
        <taxon>Gammaproteobacteria</taxon>
        <taxon>Cellvibrionales</taxon>
        <taxon>Halieaceae</taxon>
        <taxon>Parahaliea</taxon>
    </lineage>
</organism>
<evidence type="ECO:0000256" key="1">
    <source>
        <dbReference type="ARBA" id="ARBA00000142"/>
    </source>
</evidence>
<dbReference type="Pfam" id="PF02390">
    <property type="entry name" value="Methyltransf_4"/>
    <property type="match status" value="1"/>
</dbReference>